<keyword evidence="10" id="KW-1185">Reference proteome</keyword>
<dbReference type="InterPro" id="IPR020616">
    <property type="entry name" value="Thiolase_N"/>
</dbReference>
<keyword evidence="4" id="KW-0445">Lipid transport</keyword>
<dbReference type="AlphaFoldDB" id="A0A095VUA5"/>
<dbReference type="Proteomes" id="UP000029640">
    <property type="component" value="Unassembled WGS sequence"/>
</dbReference>
<name>A0A095VUA5_9GAMM</name>
<comment type="caution">
    <text evidence="9">The sequence shown here is derived from an EMBL/GenBank/DDBJ whole genome shotgun (WGS) entry which is preliminary data.</text>
</comment>
<dbReference type="Pfam" id="PF22691">
    <property type="entry name" value="Thiolase_C_1"/>
    <property type="match status" value="1"/>
</dbReference>
<keyword evidence="5" id="KW-0446">Lipid-binding</keyword>
<dbReference type="PIRSF" id="PIRSF000429">
    <property type="entry name" value="Ac-CoA_Ac_transf"/>
    <property type="match status" value="1"/>
</dbReference>
<dbReference type="Pfam" id="PF00108">
    <property type="entry name" value="Thiolase_N"/>
    <property type="match status" value="1"/>
</dbReference>
<organism evidence="9 10">
    <name type="scientific">Pseudohaliea rubra DSM 19751</name>
    <dbReference type="NCBI Taxonomy" id="1265313"/>
    <lineage>
        <taxon>Bacteria</taxon>
        <taxon>Pseudomonadati</taxon>
        <taxon>Pseudomonadota</taxon>
        <taxon>Gammaproteobacteria</taxon>
        <taxon>Cellvibrionales</taxon>
        <taxon>Halieaceae</taxon>
        <taxon>Pseudohaliea</taxon>
    </lineage>
</organism>
<dbReference type="EC" id="2.3.1.176" evidence="1"/>
<dbReference type="GO" id="GO:0008289">
    <property type="term" value="F:lipid binding"/>
    <property type="evidence" value="ECO:0007669"/>
    <property type="project" value="UniProtKB-KW"/>
</dbReference>
<dbReference type="CDD" id="cd00829">
    <property type="entry name" value="SCP-x_thiolase"/>
    <property type="match status" value="1"/>
</dbReference>
<dbReference type="InterPro" id="IPR020613">
    <property type="entry name" value="Thiolase_CS"/>
</dbReference>
<evidence type="ECO:0000313" key="9">
    <source>
        <dbReference type="EMBL" id="KGE04960.1"/>
    </source>
</evidence>
<dbReference type="GO" id="GO:0006869">
    <property type="term" value="P:lipid transport"/>
    <property type="evidence" value="ECO:0007669"/>
    <property type="project" value="UniProtKB-KW"/>
</dbReference>
<dbReference type="OrthoDB" id="7053663at2"/>
<keyword evidence="2" id="KW-0813">Transport</keyword>
<dbReference type="InterPro" id="IPR055140">
    <property type="entry name" value="Thiolase_C_2"/>
</dbReference>
<dbReference type="STRING" id="1265313.HRUBRA_00433"/>
<dbReference type="HOGENOM" id="CLU_035425_4_0_6"/>
<dbReference type="GO" id="GO:0003988">
    <property type="term" value="F:acetyl-CoA C-acyltransferase activity"/>
    <property type="evidence" value="ECO:0007669"/>
    <property type="project" value="UniProtKB-ARBA"/>
</dbReference>
<evidence type="ECO:0000256" key="5">
    <source>
        <dbReference type="ARBA" id="ARBA00023121"/>
    </source>
</evidence>
<evidence type="ECO:0000256" key="2">
    <source>
        <dbReference type="ARBA" id="ARBA00022448"/>
    </source>
</evidence>
<feature type="domain" description="Thiolase C-terminal" evidence="8">
    <location>
        <begin position="287"/>
        <end position="402"/>
    </location>
</feature>
<evidence type="ECO:0000313" key="10">
    <source>
        <dbReference type="Proteomes" id="UP000029640"/>
    </source>
</evidence>
<dbReference type="eggNOG" id="COG0183">
    <property type="taxonomic scope" value="Bacteria"/>
</dbReference>
<proteinExistence type="predicted"/>
<dbReference type="EMBL" id="AUVB01000013">
    <property type="protein sequence ID" value="KGE04960.1"/>
    <property type="molecule type" value="Genomic_DNA"/>
</dbReference>
<dbReference type="InterPro" id="IPR002155">
    <property type="entry name" value="Thiolase"/>
</dbReference>
<dbReference type="PANTHER" id="PTHR42870">
    <property type="entry name" value="ACETYL-COA C-ACETYLTRANSFERASE"/>
    <property type="match status" value="1"/>
</dbReference>
<feature type="domain" description="Thiolase N-terminal" evidence="7">
    <location>
        <begin position="7"/>
        <end position="215"/>
    </location>
</feature>
<accession>A0A095VUA5</accession>
<dbReference type="Gene3D" id="3.40.47.10">
    <property type="match status" value="1"/>
</dbReference>
<evidence type="ECO:0000256" key="4">
    <source>
        <dbReference type="ARBA" id="ARBA00023055"/>
    </source>
</evidence>
<reference evidence="9 10" key="1">
    <citation type="journal article" date="2014" name="Genome Announc.">
        <title>Genome Sequence of Gammaproteobacterial Pseudohaliea rubra Type Strain DSM 19751, Isolated from Coastal Seawater of the Mediterranean Sea.</title>
        <authorList>
            <person name="Spring S."/>
            <person name="Fiebig A."/>
            <person name="Riedel T."/>
            <person name="Goker M."/>
            <person name="Klenk H.P."/>
        </authorList>
    </citation>
    <scope>NUCLEOTIDE SEQUENCE [LARGE SCALE GENOMIC DNA]</scope>
    <source>
        <strain evidence="9 10">DSM 19751</strain>
    </source>
</reference>
<evidence type="ECO:0000256" key="3">
    <source>
        <dbReference type="ARBA" id="ARBA00022679"/>
    </source>
</evidence>
<dbReference type="RefSeq" id="WP_035513858.1">
    <property type="nucleotide sequence ID" value="NZ_KN234746.1"/>
</dbReference>
<sequence length="416" mass="43723">MSDIYLIGVFSTAFGKRPDATVKDLAREAYLGVLADAGLEDGAAIESCWFGNCGMWVEEQGSIRGQVCLTPLVREGLFPERVPVVNVEGGCATASMALNGAWKDIAAGTADTVLALGVEKTFYPDAPAQSARLFEGGIDQYDKDEWRAYYAAAGAEAGKTFDPGPDRSIFMDTYAMQACYHMKRYGTTQAQIAAAAAKNHGHGALNPRAQYQFEMTVAEVLADREVSWPLTRAMCAPIGDGAAGALLVSARRLRELPTTVRERAVRVAATALSGGKYRALDESGLSRVAAQKAYRQAGLGPEAIDVAEVHDATAFCELYQAEMLGFCEEGQGGSFVESGATTLGGRLPINTSGGLVSKGHPVGATGLSMIAELTEQLRGEAGPRQVPGAHTALAENGGGVVGFDEAACSVVLLQRA</sequence>
<evidence type="ECO:0000259" key="7">
    <source>
        <dbReference type="Pfam" id="PF00108"/>
    </source>
</evidence>
<dbReference type="SUPFAM" id="SSF53901">
    <property type="entry name" value="Thiolase-like"/>
    <property type="match status" value="2"/>
</dbReference>
<dbReference type="PROSITE" id="PS00737">
    <property type="entry name" value="THIOLASE_2"/>
    <property type="match status" value="1"/>
</dbReference>
<dbReference type="PANTHER" id="PTHR42870:SF1">
    <property type="entry name" value="NON-SPECIFIC LIPID-TRANSFER PROTEIN-LIKE 2"/>
    <property type="match status" value="1"/>
</dbReference>
<protein>
    <recommendedName>
        <fullName evidence="1">propanoyl-CoA C-acyltransferase</fullName>
        <ecNumber evidence="1">2.3.1.176</ecNumber>
    </recommendedName>
    <alternativeName>
        <fullName evidence="6">Propanoyl-CoA C-acyltransferase</fullName>
    </alternativeName>
</protein>
<evidence type="ECO:0000256" key="6">
    <source>
        <dbReference type="ARBA" id="ARBA00032316"/>
    </source>
</evidence>
<gene>
    <name evidence="9" type="ORF">HRUBRA_00433</name>
</gene>
<evidence type="ECO:0000256" key="1">
    <source>
        <dbReference type="ARBA" id="ARBA00012352"/>
    </source>
</evidence>
<dbReference type="InterPro" id="IPR016039">
    <property type="entry name" value="Thiolase-like"/>
</dbReference>
<evidence type="ECO:0000259" key="8">
    <source>
        <dbReference type="Pfam" id="PF22691"/>
    </source>
</evidence>
<dbReference type="PATRIC" id="fig|1265313.6.peg.430"/>
<keyword evidence="3" id="KW-0808">Transferase</keyword>